<evidence type="ECO:0000256" key="1">
    <source>
        <dbReference type="ARBA" id="ARBA00005030"/>
    </source>
</evidence>
<dbReference type="InterPro" id="IPR004804">
    <property type="entry name" value="TgtA"/>
</dbReference>
<dbReference type="InterPro" id="IPR015947">
    <property type="entry name" value="PUA-like_sf"/>
</dbReference>
<dbReference type="InterPro" id="IPR036511">
    <property type="entry name" value="TGT-like_sf"/>
</dbReference>
<dbReference type="InterPro" id="IPR002616">
    <property type="entry name" value="tRNA_ribo_trans-like"/>
</dbReference>
<dbReference type="UniPathway" id="UPA00393"/>
<dbReference type="Gene3D" id="3.10.450.90">
    <property type="entry name" value="ArcTGT, C2 domain"/>
    <property type="match status" value="1"/>
</dbReference>
<dbReference type="SUPFAM" id="SSF51713">
    <property type="entry name" value="tRNA-guanine transglycosylase"/>
    <property type="match status" value="1"/>
</dbReference>
<organism evidence="8 9">
    <name type="scientific">Candidatus Thalassarchaeum betae</name>
    <dbReference type="NCBI Taxonomy" id="2599289"/>
    <lineage>
        <taxon>Archaea</taxon>
        <taxon>Methanobacteriati</taxon>
        <taxon>Thermoplasmatota</taxon>
        <taxon>Candidatus Poseidoniia</taxon>
        <taxon>Candidatus Poseidoniales</taxon>
        <taxon>Candidatus Thalassarchaeaceae</taxon>
        <taxon>Candidatus Thalassarchaeum</taxon>
    </lineage>
</organism>
<dbReference type="NCBIfam" id="TIGR00432">
    <property type="entry name" value="arcsn_tRNA_tgt"/>
    <property type="match status" value="1"/>
</dbReference>
<keyword evidence="6" id="KW-0862">Zinc</keyword>
<dbReference type="Pfam" id="PF01472">
    <property type="entry name" value="PUA"/>
    <property type="match status" value="1"/>
</dbReference>
<accession>A0A2V3HPS3</accession>
<keyword evidence="4" id="KW-0819">tRNA processing</keyword>
<evidence type="ECO:0000256" key="6">
    <source>
        <dbReference type="ARBA" id="ARBA00022833"/>
    </source>
</evidence>
<sequence length="718" mass="77738">MASGVRAGSVSVRPDPEPCRAQDLGLFEVVTRDGAARIGRLHTLHGSINTPMLLPVVNPNLRTIEPREMWDRYGVEALITNSYVIWKHDELRGQALADGIHALLDFPGVVVSDSGTFQSYVYGDVEVGAEEIVAFQRDIGVDIGTMLDVFGRPDMSRAELEHSVEETAARAEQSLDTAGDGLLLNGPVQGGLYDDLRAAAGSLMSSASGEHRGFAVHPIGGIVPLMERQRYRALFRILLAARSTIPPDRPIHLFGCGHPLLFPMAIALGADLFDSAAYAIFARDDRLLTPTGTVKLADVREWPAHSAALFGHTPHEVMAMDSDERSTLLAHHNLEVTQAELARCREAIRNGTIWQLAEQRSHSSPQLRDAFLWVLEQLYELADDPVGVTTLNLMASTNPVRSGGEHLSDDVGMRPHILHLHALLSMRWRVPGSWWDGSEEGPVRVVLVEGAAPPWRDSALGAVVSALVEEPRSVVMVSTPLGPIPFSLEDLSPWCHLEGPDDIWMEAYDNDEITEGLEGLGLDGLPLVRIAPSSDSEHEQTTTVRAWLDRCAVVDKLAVLCGVSPIDGCMLTDGMSSRRSRTDRMVNVHSGGEHILSPRLTDGGLTLALDGARRLNALDPNPPTAFDEPIDDEGSDHPGIPRVWLLDDAIPFVGQGRNVMQGYVLGADPHLTCGQPCLVVDGNGGLVAHGIAVTTALEMAHLKKGIAVRVRDGALKDP</sequence>
<keyword evidence="5" id="KW-0479">Metal-binding</keyword>
<evidence type="ECO:0000259" key="7">
    <source>
        <dbReference type="SMART" id="SM00359"/>
    </source>
</evidence>
<evidence type="ECO:0000313" key="9">
    <source>
        <dbReference type="Proteomes" id="UP000248161"/>
    </source>
</evidence>
<dbReference type="Proteomes" id="UP000248161">
    <property type="component" value="Unassembled WGS sequence"/>
</dbReference>
<dbReference type="GO" id="GO:0016763">
    <property type="term" value="F:pentosyltransferase activity"/>
    <property type="evidence" value="ECO:0007669"/>
    <property type="project" value="InterPro"/>
</dbReference>
<evidence type="ECO:0000256" key="5">
    <source>
        <dbReference type="ARBA" id="ARBA00022723"/>
    </source>
</evidence>
<evidence type="ECO:0000256" key="2">
    <source>
        <dbReference type="ARBA" id="ARBA00022676"/>
    </source>
</evidence>
<dbReference type="Pfam" id="PF14810">
    <property type="entry name" value="TGT_C2"/>
    <property type="match status" value="1"/>
</dbReference>
<comment type="caution">
    <text evidence="8">The sequence shown here is derived from an EMBL/GenBank/DDBJ whole genome shotgun (WGS) entry which is preliminary data.</text>
</comment>
<dbReference type="InterPro" id="IPR002478">
    <property type="entry name" value="PUA"/>
</dbReference>
<dbReference type="EMBL" id="PSPG01000012">
    <property type="protein sequence ID" value="PXF21045.1"/>
    <property type="molecule type" value="Genomic_DNA"/>
</dbReference>
<evidence type="ECO:0000256" key="3">
    <source>
        <dbReference type="ARBA" id="ARBA00022679"/>
    </source>
</evidence>
<dbReference type="InterPro" id="IPR029402">
    <property type="entry name" value="TGT_C2"/>
</dbReference>
<evidence type="ECO:0000313" key="8">
    <source>
        <dbReference type="EMBL" id="PXF21045.1"/>
    </source>
</evidence>
<dbReference type="Gene3D" id="2.30.130.10">
    <property type="entry name" value="PUA domain"/>
    <property type="match status" value="1"/>
</dbReference>
<dbReference type="SMART" id="SM00359">
    <property type="entry name" value="PUA"/>
    <property type="match status" value="1"/>
</dbReference>
<gene>
    <name evidence="8" type="ORF">CXX69_05515</name>
</gene>
<keyword evidence="3" id="KW-0808">Transferase</keyword>
<dbReference type="GO" id="GO:0002099">
    <property type="term" value="P:tRNA wobble guanine modification"/>
    <property type="evidence" value="ECO:0007669"/>
    <property type="project" value="TreeGrafter"/>
</dbReference>
<feature type="domain" description="PUA" evidence="7">
    <location>
        <begin position="641"/>
        <end position="715"/>
    </location>
</feature>
<dbReference type="GO" id="GO:0005737">
    <property type="term" value="C:cytoplasm"/>
    <property type="evidence" value="ECO:0007669"/>
    <property type="project" value="TreeGrafter"/>
</dbReference>
<protein>
    <submittedName>
        <fullName evidence="8">tRNA guanosine(15) transglycosylase TgtA</fullName>
    </submittedName>
</protein>
<dbReference type="SUPFAM" id="SSF88697">
    <property type="entry name" value="PUA domain-like"/>
    <property type="match status" value="1"/>
</dbReference>
<dbReference type="PROSITE" id="PS50890">
    <property type="entry name" value="PUA"/>
    <property type="match status" value="1"/>
</dbReference>
<dbReference type="PANTHER" id="PTHR46499:SF1">
    <property type="entry name" value="QUEUINE TRNA-RIBOSYLTRANSFERASE"/>
    <property type="match status" value="1"/>
</dbReference>
<dbReference type="SUPFAM" id="SSF88802">
    <property type="entry name" value="Pre-PUA domain"/>
    <property type="match status" value="1"/>
</dbReference>
<dbReference type="AlphaFoldDB" id="A0A2V3HPS3"/>
<dbReference type="InterPro" id="IPR038250">
    <property type="entry name" value="TGT_C2_sf"/>
</dbReference>
<dbReference type="GO" id="GO:0003723">
    <property type="term" value="F:RNA binding"/>
    <property type="evidence" value="ECO:0007669"/>
    <property type="project" value="InterPro"/>
</dbReference>
<reference evidence="8 9" key="1">
    <citation type="journal article" date="2015" name="Nat. Commun.">
        <title>Genomic and transcriptomic evidence for scavenging of diverse organic compounds by widespread deep-sea archaea.</title>
        <authorList>
            <person name="Li M."/>
            <person name="Baker B.J."/>
            <person name="Anantharaman K."/>
            <person name="Jain S."/>
            <person name="Breier J.A."/>
            <person name="Dick G.J."/>
        </authorList>
    </citation>
    <scope>NUCLEOTIDE SEQUENCE [LARGE SCALE GENOMIC DNA]</scope>
    <source>
        <strain evidence="8">Cayman_51_deep</strain>
    </source>
</reference>
<evidence type="ECO:0000256" key="4">
    <source>
        <dbReference type="ARBA" id="ARBA00022694"/>
    </source>
</evidence>
<dbReference type="InterPro" id="IPR050076">
    <property type="entry name" value="ArchSynthase1/Queuine_TRR"/>
</dbReference>
<dbReference type="Gene3D" id="3.20.20.105">
    <property type="entry name" value="Queuine tRNA-ribosyltransferase-like"/>
    <property type="match status" value="1"/>
</dbReference>
<proteinExistence type="predicted"/>
<dbReference type="Pfam" id="PF01702">
    <property type="entry name" value="TGT"/>
    <property type="match status" value="1"/>
</dbReference>
<dbReference type="GO" id="GO:0046872">
    <property type="term" value="F:metal ion binding"/>
    <property type="evidence" value="ECO:0007669"/>
    <property type="project" value="UniProtKB-KW"/>
</dbReference>
<comment type="pathway">
    <text evidence="1">tRNA modification; archaeosine-tRNA biosynthesis.</text>
</comment>
<keyword evidence="2" id="KW-0328">Glycosyltransferase</keyword>
<name>A0A2V3HPS3_9ARCH</name>
<dbReference type="InterPro" id="IPR036974">
    <property type="entry name" value="PUA_sf"/>
</dbReference>
<dbReference type="PANTHER" id="PTHR46499">
    <property type="entry name" value="QUEUINE TRNA-RIBOSYLTRANSFERASE"/>
    <property type="match status" value="1"/>
</dbReference>
<dbReference type="NCBIfam" id="TIGR00449">
    <property type="entry name" value="tgt_general"/>
    <property type="match status" value="1"/>
</dbReference>